<reference evidence="3 4" key="1">
    <citation type="submission" date="2016-02" db="EMBL/GenBank/DDBJ databases">
        <title>Genome analysis of coral dinoflagellate symbionts highlights evolutionary adaptations to a symbiotic lifestyle.</title>
        <authorList>
            <person name="Aranda M."/>
            <person name="Li Y."/>
            <person name="Liew Y.J."/>
            <person name="Baumgarten S."/>
            <person name="Simakov O."/>
            <person name="Wilson M."/>
            <person name="Piel J."/>
            <person name="Ashoor H."/>
            <person name="Bougouffa S."/>
            <person name="Bajic V.B."/>
            <person name="Ryu T."/>
            <person name="Ravasi T."/>
            <person name="Bayer T."/>
            <person name="Micklem G."/>
            <person name="Kim H."/>
            <person name="Bhak J."/>
            <person name="Lajeunesse T.C."/>
            <person name="Voolstra C.R."/>
        </authorList>
    </citation>
    <scope>NUCLEOTIDE SEQUENCE [LARGE SCALE GENOMIC DNA]</scope>
    <source>
        <strain evidence="3 4">CCMP2467</strain>
    </source>
</reference>
<feature type="region of interest" description="Disordered" evidence="1">
    <location>
        <begin position="80"/>
        <end position="117"/>
    </location>
</feature>
<protein>
    <submittedName>
        <fullName evidence="3">Uncharacterized protein</fullName>
    </submittedName>
</protein>
<dbReference type="AlphaFoldDB" id="A0A1Q9CLN9"/>
<keyword evidence="4" id="KW-1185">Reference proteome</keyword>
<comment type="caution">
    <text evidence="3">The sequence shown here is derived from an EMBL/GenBank/DDBJ whole genome shotgun (WGS) entry which is preliminary data.</text>
</comment>
<feature type="compositionally biased region" description="Polar residues" evidence="1">
    <location>
        <begin position="205"/>
        <end position="218"/>
    </location>
</feature>
<feature type="compositionally biased region" description="Basic and acidic residues" evidence="1">
    <location>
        <begin position="82"/>
        <end position="106"/>
    </location>
</feature>
<feature type="region of interest" description="Disordered" evidence="1">
    <location>
        <begin position="156"/>
        <end position="271"/>
    </location>
</feature>
<evidence type="ECO:0000313" key="3">
    <source>
        <dbReference type="EMBL" id="OLP83844.1"/>
    </source>
</evidence>
<proteinExistence type="predicted"/>
<name>A0A1Q9CLN9_SYMMI</name>
<dbReference type="Proteomes" id="UP000186817">
    <property type="component" value="Unassembled WGS sequence"/>
</dbReference>
<evidence type="ECO:0000256" key="1">
    <source>
        <dbReference type="SAM" id="MobiDB-lite"/>
    </source>
</evidence>
<gene>
    <name evidence="3" type="ORF">AK812_SmicGene35351</name>
</gene>
<evidence type="ECO:0000313" key="4">
    <source>
        <dbReference type="Proteomes" id="UP000186817"/>
    </source>
</evidence>
<feature type="compositionally biased region" description="Basic and acidic residues" evidence="1">
    <location>
        <begin position="260"/>
        <end position="271"/>
    </location>
</feature>
<feature type="chain" id="PRO_5012344618" evidence="2">
    <location>
        <begin position="16"/>
        <end position="271"/>
    </location>
</feature>
<evidence type="ECO:0000256" key="2">
    <source>
        <dbReference type="SAM" id="SignalP"/>
    </source>
</evidence>
<feature type="compositionally biased region" description="Basic and acidic residues" evidence="1">
    <location>
        <begin position="229"/>
        <end position="241"/>
    </location>
</feature>
<organism evidence="3 4">
    <name type="scientific">Symbiodinium microadriaticum</name>
    <name type="common">Dinoflagellate</name>
    <name type="synonym">Zooxanthella microadriatica</name>
    <dbReference type="NCBI Taxonomy" id="2951"/>
    <lineage>
        <taxon>Eukaryota</taxon>
        <taxon>Sar</taxon>
        <taxon>Alveolata</taxon>
        <taxon>Dinophyceae</taxon>
        <taxon>Suessiales</taxon>
        <taxon>Symbiodiniaceae</taxon>
        <taxon>Symbiodinium</taxon>
    </lineage>
</organism>
<dbReference type="EMBL" id="LSRX01001088">
    <property type="protein sequence ID" value="OLP83844.1"/>
    <property type="molecule type" value="Genomic_DNA"/>
</dbReference>
<keyword evidence="2" id="KW-0732">Signal</keyword>
<dbReference type="OrthoDB" id="432227at2759"/>
<feature type="compositionally biased region" description="Basic and acidic residues" evidence="1">
    <location>
        <begin position="167"/>
        <end position="177"/>
    </location>
</feature>
<sequence length="271" mass="29769">MFAVLFLDLLREVSTITRGTQSIQASAFHAKAPSTCCVIWVLPSDGSCSHLEALSAVLGMGEGARLSISARSFPRVLPPLPEEPKSWAEAEAQRERGLRRDGRAGVEGEDAENQPPRMNVGESAIEKALEDVQTALKATESLRLGGLRTHRGLRGAVSHRPLLTDRSGSETCRHGDGAEPQDARSWLRQPKFVSRDRDPGRRRASTGSVPQVLGTTHGASEALARARRLQKERVRAEERSRRFSLSISDRLRSAAPSELPEEHLLYRNEKG</sequence>
<accession>A0A1Q9CLN9</accession>
<feature type="signal peptide" evidence="2">
    <location>
        <begin position="1"/>
        <end position="15"/>
    </location>
</feature>